<keyword evidence="1" id="KW-0808">Transferase</keyword>
<dbReference type="InterPro" id="IPR036890">
    <property type="entry name" value="HATPase_C_sf"/>
</dbReference>
<dbReference type="PANTHER" id="PTHR24421">
    <property type="entry name" value="NITRATE/NITRITE SENSOR PROTEIN NARX-RELATED"/>
    <property type="match status" value="1"/>
</dbReference>
<proteinExistence type="predicted"/>
<protein>
    <submittedName>
        <fullName evidence="8">CHASE3 domain-containing protein</fullName>
    </submittedName>
</protein>
<evidence type="ECO:0000259" key="7">
    <source>
        <dbReference type="Pfam" id="PF07730"/>
    </source>
</evidence>
<keyword evidence="2" id="KW-0418">Kinase</keyword>
<reference evidence="9" key="1">
    <citation type="journal article" date="2019" name="Int. J. Syst. Evol. Microbiol.">
        <title>The Global Catalogue of Microorganisms (GCM) 10K type strain sequencing project: providing services to taxonomists for standard genome sequencing and annotation.</title>
        <authorList>
            <consortium name="The Broad Institute Genomics Platform"/>
            <consortium name="The Broad Institute Genome Sequencing Center for Infectious Disease"/>
            <person name="Wu L."/>
            <person name="Ma J."/>
        </authorList>
    </citation>
    <scope>NUCLEOTIDE SEQUENCE [LARGE SCALE GENOMIC DNA]</scope>
    <source>
        <strain evidence="9">CCUG 36956</strain>
    </source>
</reference>
<feature type="domain" description="Signal transduction histidine kinase subgroup 3 dimerisation and phosphoacceptor" evidence="7">
    <location>
        <begin position="272"/>
        <end position="336"/>
    </location>
</feature>
<keyword evidence="4" id="KW-0812">Transmembrane</keyword>
<evidence type="ECO:0000313" key="9">
    <source>
        <dbReference type="Proteomes" id="UP001596379"/>
    </source>
</evidence>
<dbReference type="Gene3D" id="3.30.565.10">
    <property type="entry name" value="Histidine kinase-like ATPase, C-terminal domain"/>
    <property type="match status" value="1"/>
</dbReference>
<dbReference type="InterPro" id="IPR003594">
    <property type="entry name" value="HATPase_dom"/>
</dbReference>
<dbReference type="SUPFAM" id="SSF55874">
    <property type="entry name" value="ATPase domain of HSP90 chaperone/DNA topoisomerase II/histidine kinase"/>
    <property type="match status" value="1"/>
</dbReference>
<keyword evidence="4" id="KW-1133">Transmembrane helix</keyword>
<dbReference type="Pfam" id="PF07730">
    <property type="entry name" value="HisKA_3"/>
    <property type="match status" value="1"/>
</dbReference>
<evidence type="ECO:0000256" key="3">
    <source>
        <dbReference type="ARBA" id="ARBA00023012"/>
    </source>
</evidence>
<sequence length="469" mass="53293">MKNNCYPLIARVKPIISSGHTGLAIFLLFIGLCSFIYTATKGLQSIEQIDLHNQASRQALQNSILIGETMSLVKDIETGQRGFIITGDESFLLPYKHAHDLVQETNKKLKVSLAADREDGYSHERLDDLMQRRIRHAEFLIEQRRKNGAAILNDPSLYLEGKQMMDEIRQEITFLQNDQMSLSAHRIHQAQEVQEHSMNLNFWLSIWGTALLFVSAMFLIREKRIRDLAQARLKNSNEMLERVVHERTLQLQHALQRIKKFAMELDENIEAERRRLAREVHDQLGQIFTSLKLVMLGAKGEHKAETLKEKAEEIADLLDEGVNVARRISSELRPALLDDFGLSAAIEHYAEAFINRGGPAMTIAILHDSTLTPQQANQLFRIFQEAATNVLRHAHANRMWINGNFDNNVYHFIIIDDGVGPQQIRKDASGVRNMRERATLLGGTFEFGPAEEQGTKITVHIPLQLEGGA</sequence>
<evidence type="ECO:0000259" key="5">
    <source>
        <dbReference type="Pfam" id="PF02518"/>
    </source>
</evidence>
<dbReference type="Pfam" id="PF05227">
    <property type="entry name" value="CHASE3"/>
    <property type="match status" value="1"/>
</dbReference>
<feature type="transmembrane region" description="Helical" evidence="4">
    <location>
        <begin position="21"/>
        <end position="39"/>
    </location>
</feature>
<dbReference type="CDD" id="cd19410">
    <property type="entry name" value="HK9-like_sensor"/>
    <property type="match status" value="1"/>
</dbReference>
<evidence type="ECO:0000259" key="6">
    <source>
        <dbReference type="Pfam" id="PF05227"/>
    </source>
</evidence>
<feature type="domain" description="Histidine kinase/HSP90-like ATPase" evidence="5">
    <location>
        <begin position="376"/>
        <end position="464"/>
    </location>
</feature>
<dbReference type="InterPro" id="IPR011712">
    <property type="entry name" value="Sig_transdc_His_kin_sub3_dim/P"/>
</dbReference>
<name>A0ABW2J290_9BURK</name>
<dbReference type="Proteomes" id="UP001596379">
    <property type="component" value="Unassembled WGS sequence"/>
</dbReference>
<dbReference type="InterPro" id="IPR050482">
    <property type="entry name" value="Sensor_HK_TwoCompSys"/>
</dbReference>
<evidence type="ECO:0000256" key="2">
    <source>
        <dbReference type="ARBA" id="ARBA00022777"/>
    </source>
</evidence>
<gene>
    <name evidence="8" type="ORF">ACFQO0_03375</name>
</gene>
<organism evidence="8 9">
    <name type="scientific">Herminiimonas aquatilis</name>
    <dbReference type="NCBI Taxonomy" id="345342"/>
    <lineage>
        <taxon>Bacteria</taxon>
        <taxon>Pseudomonadati</taxon>
        <taxon>Pseudomonadota</taxon>
        <taxon>Betaproteobacteria</taxon>
        <taxon>Burkholderiales</taxon>
        <taxon>Oxalobacteraceae</taxon>
        <taxon>Herminiimonas</taxon>
    </lineage>
</organism>
<dbReference type="EMBL" id="JBHTCC010000001">
    <property type="protein sequence ID" value="MFC7297473.1"/>
    <property type="molecule type" value="Genomic_DNA"/>
</dbReference>
<keyword evidence="4" id="KW-0472">Membrane</keyword>
<comment type="caution">
    <text evidence="8">The sequence shown here is derived from an EMBL/GenBank/DDBJ whole genome shotgun (WGS) entry which is preliminary data.</text>
</comment>
<dbReference type="Gene3D" id="1.20.5.1930">
    <property type="match status" value="1"/>
</dbReference>
<dbReference type="Pfam" id="PF02518">
    <property type="entry name" value="HATPase_c"/>
    <property type="match status" value="1"/>
</dbReference>
<feature type="transmembrane region" description="Helical" evidence="4">
    <location>
        <begin position="200"/>
        <end position="220"/>
    </location>
</feature>
<keyword evidence="9" id="KW-1185">Reference proteome</keyword>
<evidence type="ECO:0000313" key="8">
    <source>
        <dbReference type="EMBL" id="MFC7297473.1"/>
    </source>
</evidence>
<evidence type="ECO:0000256" key="4">
    <source>
        <dbReference type="SAM" id="Phobius"/>
    </source>
</evidence>
<feature type="domain" description="CHASE3" evidence="6">
    <location>
        <begin position="66"/>
        <end position="188"/>
    </location>
</feature>
<dbReference type="InterPro" id="IPR007891">
    <property type="entry name" value="CHASE3"/>
</dbReference>
<dbReference type="CDD" id="cd16917">
    <property type="entry name" value="HATPase_UhpB-NarQ-NarX-like"/>
    <property type="match status" value="1"/>
</dbReference>
<evidence type="ECO:0000256" key="1">
    <source>
        <dbReference type="ARBA" id="ARBA00022679"/>
    </source>
</evidence>
<dbReference type="RefSeq" id="WP_382232615.1">
    <property type="nucleotide sequence ID" value="NZ_JBHTCC010000001.1"/>
</dbReference>
<keyword evidence="3" id="KW-0902">Two-component regulatory system</keyword>
<accession>A0ABW2J290</accession>